<comment type="catalytic activity">
    <reaction evidence="1 10">
        <text>ATP-independent breakage of single-stranded DNA, followed by passage and rejoining.</text>
        <dbReference type="EC" id="5.6.2.1"/>
    </reaction>
</comment>
<dbReference type="PANTHER" id="PTHR42785:SF1">
    <property type="entry name" value="DNA TOPOISOMERASE"/>
    <property type="match status" value="1"/>
</dbReference>
<dbReference type="Pfam" id="PF01396">
    <property type="entry name" value="Zn_ribbon_Top1"/>
    <property type="match status" value="3"/>
</dbReference>
<evidence type="ECO:0000256" key="2">
    <source>
        <dbReference type="ARBA" id="ARBA00009446"/>
    </source>
</evidence>
<dbReference type="InterPro" id="IPR034149">
    <property type="entry name" value="TOPRIM_TopoI"/>
</dbReference>
<feature type="site" description="Interaction with DNA" evidence="10">
    <location>
        <position position="300"/>
    </location>
</feature>
<proteinExistence type="inferred from homology"/>
<dbReference type="GO" id="GO:0006265">
    <property type="term" value="P:DNA topological change"/>
    <property type="evidence" value="ECO:0007669"/>
    <property type="project" value="UniProtKB-UniRule"/>
</dbReference>
<evidence type="ECO:0000256" key="1">
    <source>
        <dbReference type="ARBA" id="ARBA00000213"/>
    </source>
</evidence>
<comment type="subunit">
    <text evidence="10">Monomer.</text>
</comment>
<keyword evidence="9 10" id="KW-0413">Isomerase</keyword>
<reference evidence="13 14" key="1">
    <citation type="submission" date="2018-08" db="EMBL/GenBank/DDBJ databases">
        <title>Draft genome of candidate division NPL-UPA2 bacterium Unc8 that adapted to ultra-basic serpentinizing groundwater.</title>
        <authorList>
            <person name="Ishii S."/>
            <person name="Suzuki S."/>
            <person name="Nealson K.H."/>
        </authorList>
    </citation>
    <scope>NUCLEOTIDE SEQUENCE [LARGE SCALE GENOMIC DNA]</scope>
    <source>
        <strain evidence="13">Unc8</strain>
    </source>
</reference>
<evidence type="ECO:0000256" key="5">
    <source>
        <dbReference type="ARBA" id="ARBA00022833"/>
    </source>
</evidence>
<feature type="site" description="Interaction with DNA" evidence="10">
    <location>
        <position position="33"/>
    </location>
</feature>
<dbReference type="GO" id="GO:0003917">
    <property type="term" value="F:DNA topoisomerase type I (single strand cut, ATP-independent) activity"/>
    <property type="evidence" value="ECO:0007669"/>
    <property type="project" value="UniProtKB-UniRule"/>
</dbReference>
<comment type="function">
    <text evidence="10">Releases the supercoiling and torsional tension of DNA, which is introduced during the DNA replication and transcription, by transiently cleaving and rejoining one strand of the DNA duplex. Introduces a single-strand break via transesterification at a target site in duplex DNA. The scissile phosphodiester is attacked by the catalytic tyrosine of the enzyme, resulting in the formation of a DNA-(5'-phosphotyrosyl)-enzyme intermediate and the expulsion of a 3'-OH DNA strand. The free DNA strand then undergoes passage around the unbroken strand, thus removing DNA supercoils. Finally, in the religation step, the DNA 3'-OH attacks the covalent intermediate to expel the active-site tyrosine and restore the DNA phosphodiester backbone.</text>
</comment>
<dbReference type="PROSITE" id="PS50880">
    <property type="entry name" value="TOPRIM"/>
    <property type="match status" value="1"/>
</dbReference>
<evidence type="ECO:0000256" key="8">
    <source>
        <dbReference type="ARBA" id="ARBA00023125"/>
    </source>
</evidence>
<dbReference type="Pfam" id="PF01751">
    <property type="entry name" value="Toprim"/>
    <property type="match status" value="1"/>
</dbReference>
<dbReference type="InterPro" id="IPR003602">
    <property type="entry name" value="Topo_IA_DNA-bd_dom"/>
</dbReference>
<dbReference type="PROSITE" id="PS52039">
    <property type="entry name" value="TOPO_IA_2"/>
    <property type="match status" value="1"/>
</dbReference>
<dbReference type="PRINTS" id="PR00417">
    <property type="entry name" value="PRTPISMRASEI"/>
</dbReference>
<dbReference type="InterPro" id="IPR013826">
    <property type="entry name" value="Topo_IA_cen_sub3"/>
</dbReference>
<dbReference type="HAMAP" id="MF_00952">
    <property type="entry name" value="Topoisom_1_prok"/>
    <property type="match status" value="1"/>
</dbReference>
<feature type="site" description="Interaction with DNA" evidence="10">
    <location>
        <position position="484"/>
    </location>
</feature>
<dbReference type="InterPro" id="IPR005733">
    <property type="entry name" value="TopoI_bac-type"/>
</dbReference>
<dbReference type="Gene3D" id="1.10.290.10">
    <property type="entry name" value="Topoisomerase I, domain 4"/>
    <property type="match status" value="1"/>
</dbReference>
<dbReference type="InterPro" id="IPR013824">
    <property type="entry name" value="Topo_IA_cen_sub1"/>
</dbReference>
<evidence type="ECO:0000256" key="7">
    <source>
        <dbReference type="ARBA" id="ARBA00023029"/>
    </source>
</evidence>
<dbReference type="Pfam" id="PF01131">
    <property type="entry name" value="Topoisom_bac"/>
    <property type="match status" value="1"/>
</dbReference>
<comment type="similarity">
    <text evidence="2 10">Belongs to the type IA topoisomerase family.</text>
</comment>
<evidence type="ECO:0000313" key="13">
    <source>
        <dbReference type="EMBL" id="RII00414.1"/>
    </source>
</evidence>
<dbReference type="Gene3D" id="3.40.50.140">
    <property type="match status" value="1"/>
</dbReference>
<dbReference type="InterPro" id="IPR013825">
    <property type="entry name" value="Topo_IA_cen_sub2"/>
</dbReference>
<evidence type="ECO:0000256" key="10">
    <source>
        <dbReference type="HAMAP-Rule" id="MF_00952"/>
    </source>
</evidence>
<feature type="site" description="Interaction with DNA" evidence="10">
    <location>
        <position position="153"/>
    </location>
</feature>
<accession>A0A399FW30</accession>
<dbReference type="InterPro" id="IPR023406">
    <property type="entry name" value="Topo_IA_AS"/>
</dbReference>
<dbReference type="SMART" id="SM00493">
    <property type="entry name" value="TOPRIM"/>
    <property type="match status" value="1"/>
</dbReference>
<name>A0A399FW30_UNCN2</name>
<dbReference type="InterPro" id="IPR023405">
    <property type="entry name" value="Topo_IA_core_domain"/>
</dbReference>
<feature type="domain" description="Toprim" evidence="11">
    <location>
        <begin position="3"/>
        <end position="111"/>
    </location>
</feature>
<feature type="site" description="Interaction with DNA" evidence="10">
    <location>
        <position position="137"/>
    </location>
</feature>
<organism evidence="13 14">
    <name type="scientific">candidate division NPL-UPA2 bacterium Unc8</name>
    <dbReference type="NCBI Taxonomy" id="1980939"/>
    <lineage>
        <taxon>Bacteria</taxon>
    </lineage>
</organism>
<feature type="site" description="Interaction with DNA" evidence="10">
    <location>
        <position position="141"/>
    </location>
</feature>
<feature type="active site" description="O-(5'-phospho-DNA)-tyrosine intermediate" evidence="10">
    <location>
        <position position="298"/>
    </location>
</feature>
<dbReference type="InterPro" id="IPR000380">
    <property type="entry name" value="Topo_IA"/>
</dbReference>
<feature type="domain" description="Topo IA-type catalytic" evidence="12">
    <location>
        <begin position="127"/>
        <end position="552"/>
    </location>
</feature>
<dbReference type="Gene3D" id="1.10.460.10">
    <property type="entry name" value="Topoisomerase I, domain 2"/>
    <property type="match status" value="1"/>
</dbReference>
<dbReference type="GO" id="GO:0003677">
    <property type="term" value="F:DNA binding"/>
    <property type="evidence" value="ECO:0007669"/>
    <property type="project" value="UniProtKB-KW"/>
</dbReference>
<dbReference type="AlphaFoldDB" id="A0A399FW30"/>
<feature type="region of interest" description="Interaction with DNA" evidence="10">
    <location>
        <begin position="161"/>
        <end position="166"/>
    </location>
</feature>
<dbReference type="InterPro" id="IPR006171">
    <property type="entry name" value="TOPRIM_dom"/>
</dbReference>
<gene>
    <name evidence="10" type="primary">topA</name>
    <name evidence="13" type="ORF">B9J77_02725</name>
</gene>
<keyword evidence="6" id="KW-0460">Magnesium</keyword>
<dbReference type="CDD" id="cd03363">
    <property type="entry name" value="TOPRIM_TopoIA_TopoI"/>
    <property type="match status" value="1"/>
</dbReference>
<dbReference type="SMART" id="SM00437">
    <property type="entry name" value="TOP1Ac"/>
    <property type="match status" value="1"/>
</dbReference>
<dbReference type="PANTHER" id="PTHR42785">
    <property type="entry name" value="DNA TOPOISOMERASE, TYPE IA, CORE"/>
    <property type="match status" value="1"/>
</dbReference>
<dbReference type="EMBL" id="NDHY01000004">
    <property type="protein sequence ID" value="RII00414.1"/>
    <property type="molecule type" value="Genomic_DNA"/>
</dbReference>
<evidence type="ECO:0000259" key="11">
    <source>
        <dbReference type="PROSITE" id="PS50880"/>
    </source>
</evidence>
<dbReference type="Gene3D" id="3.30.65.10">
    <property type="entry name" value="Bacterial Topoisomerase I, domain 1"/>
    <property type="match status" value="1"/>
</dbReference>
<evidence type="ECO:0000313" key="14">
    <source>
        <dbReference type="Proteomes" id="UP000266287"/>
    </source>
</evidence>
<keyword evidence="5" id="KW-0862">Zinc</keyword>
<feature type="site" description="Interaction with DNA" evidence="10">
    <location>
        <position position="146"/>
    </location>
</feature>
<dbReference type="CDD" id="cd00186">
    <property type="entry name" value="TOP1Ac"/>
    <property type="match status" value="1"/>
</dbReference>
<evidence type="ECO:0000256" key="9">
    <source>
        <dbReference type="ARBA" id="ARBA00023235"/>
    </source>
</evidence>
<dbReference type="InterPro" id="IPR003601">
    <property type="entry name" value="Topo_IA_2"/>
</dbReference>
<sequence>MPKLLVIVESSAKARTIDKFLGSSYSVKSCLGHIRDLPRDRFGIDPEDGFRPHYIIIPQRKEVIKEIKKNSQSAEKVFLASDPDREGEAISWHLSEVLGGDNLYRVTFNEITKEEVEKAIKNPREIDLNKVKAQQARRILDRIVGYKLSPFLWKKIGKGLSAGRVQSVTLRIVCDREKEIADFVSREYWTIAAKLKKKVGEEGDFEAKLEKISGKKAEIDNESEAKRVIYELRKEEFFVESIEKKEQKKNPPPPFTTSQFQQEAARKLRFTPTKAMRIAQELYEGIEIGKERVGLITYMRTDSVRLSSQSQKEASTYIKEKFGRDFAPSKSPVYRSRKGAQEAHEAIRPTSIRREPEKMKEFLSPEQYRLYHMIWLRFLASQMKPALFKLTTIKIKAGKFNLQAKGVNIKFLGFTIIYGDKEEESNIPDLQMSEKLDVIALQEKQHFTKPLPRFSDATLVKVLEEEGIGRPSTYAPIIQTIEQREYVEKVDGKFYPTELGVMVINLLVARFPKIMDLKFTSHIENELDRIEDGKSDWMKLLSDFYHPFIAMLDKANDKVKKMEIATDRTCPECDGNLTIKIGKYGKFFACKNYPQCKYTAPIGLGIKCPEDKCDGEIVEKRTRKKKIFFGCNRYPECNFSTWDKPIAKECPSCGARFLVVKKRRGGYLQCINEKCNYTSTE</sequence>
<evidence type="ECO:0000256" key="4">
    <source>
        <dbReference type="ARBA" id="ARBA00022771"/>
    </source>
</evidence>
<evidence type="ECO:0000259" key="12">
    <source>
        <dbReference type="PROSITE" id="PS52039"/>
    </source>
</evidence>
<keyword evidence="8 10" id="KW-0238">DNA-binding</keyword>
<keyword evidence="4" id="KW-0863">Zinc-finger</keyword>
<dbReference type="SUPFAM" id="SSF56712">
    <property type="entry name" value="Prokaryotic type I DNA topoisomerase"/>
    <property type="match status" value="1"/>
</dbReference>
<dbReference type="Gene3D" id="2.70.20.10">
    <property type="entry name" value="Topoisomerase I, domain 3"/>
    <property type="match status" value="1"/>
</dbReference>
<dbReference type="EC" id="5.6.2.1" evidence="10"/>
<keyword evidence="7 10" id="KW-0799">Topoisomerase</keyword>
<feature type="site" description="Interaction with DNA" evidence="10">
    <location>
        <position position="138"/>
    </location>
</feature>
<comment type="caution">
    <text evidence="13">The sequence shown here is derived from an EMBL/GenBank/DDBJ whole genome shotgun (WGS) entry which is preliminary data.</text>
</comment>
<keyword evidence="3" id="KW-0479">Metal-binding</keyword>
<dbReference type="NCBIfam" id="TIGR01051">
    <property type="entry name" value="topA_bact"/>
    <property type="match status" value="1"/>
</dbReference>
<evidence type="ECO:0000256" key="3">
    <source>
        <dbReference type="ARBA" id="ARBA00022723"/>
    </source>
</evidence>
<dbReference type="PROSITE" id="PS00396">
    <property type="entry name" value="TOPO_IA_1"/>
    <property type="match status" value="1"/>
</dbReference>
<dbReference type="GO" id="GO:0008270">
    <property type="term" value="F:zinc ion binding"/>
    <property type="evidence" value="ECO:0007669"/>
    <property type="project" value="UniProtKB-KW"/>
</dbReference>
<dbReference type="GO" id="GO:0005694">
    <property type="term" value="C:chromosome"/>
    <property type="evidence" value="ECO:0007669"/>
    <property type="project" value="InterPro"/>
</dbReference>
<protein>
    <recommendedName>
        <fullName evidence="10">DNA topoisomerase 1</fullName>
        <ecNumber evidence="10">5.6.2.1</ecNumber>
    </recommendedName>
    <alternativeName>
        <fullName evidence="10">DNA topoisomerase I</fullName>
    </alternativeName>
</protein>
<dbReference type="SMART" id="SM00436">
    <property type="entry name" value="TOP1Bc"/>
    <property type="match status" value="1"/>
</dbReference>
<dbReference type="InterPro" id="IPR013498">
    <property type="entry name" value="Topo_IA_Znf"/>
</dbReference>
<dbReference type="Proteomes" id="UP000266287">
    <property type="component" value="Unassembled WGS sequence"/>
</dbReference>
<dbReference type="InterPro" id="IPR013497">
    <property type="entry name" value="Topo_IA_cen"/>
</dbReference>
<evidence type="ECO:0000256" key="6">
    <source>
        <dbReference type="ARBA" id="ARBA00022842"/>
    </source>
</evidence>
<dbReference type="InterPro" id="IPR028612">
    <property type="entry name" value="Topoisom_1_IA"/>
</dbReference>